<evidence type="ECO:0000313" key="8">
    <source>
        <dbReference type="EMBL" id="MCC4310047.1"/>
    </source>
</evidence>
<evidence type="ECO:0000259" key="7">
    <source>
        <dbReference type="Pfam" id="PF07195"/>
    </source>
</evidence>
<protein>
    <recommendedName>
        <fullName evidence="5">Flagellar hook-associated protein 2</fullName>
        <shortName evidence="5">HAP2</shortName>
    </recommendedName>
    <alternativeName>
        <fullName evidence="5">Flagellar cap protein</fullName>
    </alternativeName>
</protein>
<evidence type="ECO:0000313" key="9">
    <source>
        <dbReference type="Proteomes" id="UP001108027"/>
    </source>
</evidence>
<keyword evidence="9" id="KW-1185">Reference proteome</keyword>
<evidence type="ECO:0000256" key="2">
    <source>
        <dbReference type="ARBA" id="ARBA00011255"/>
    </source>
</evidence>
<dbReference type="PANTHER" id="PTHR30288">
    <property type="entry name" value="FLAGELLAR CAP/ASSEMBLY PROTEIN FLID"/>
    <property type="match status" value="1"/>
</dbReference>
<comment type="function">
    <text evidence="5">Required for morphogenesis and for the elongation of the flagellar filament by facilitating polymerization of the flagellin monomers at the tip of growing filament. Forms a capping structure, which prevents flagellin subunits (transported through the central channel of the flagellum) from leaking out without polymerization at the distal end.</text>
</comment>
<organism evidence="8 9">
    <name type="scientific">Alloalcanivorax marinus</name>
    <dbReference type="NCBI Taxonomy" id="1177169"/>
    <lineage>
        <taxon>Bacteria</taxon>
        <taxon>Pseudomonadati</taxon>
        <taxon>Pseudomonadota</taxon>
        <taxon>Gammaproteobacteria</taxon>
        <taxon>Oceanospirillales</taxon>
        <taxon>Alcanivoracaceae</taxon>
        <taxon>Alloalcanivorax</taxon>
    </lineage>
</organism>
<evidence type="ECO:0000256" key="1">
    <source>
        <dbReference type="ARBA" id="ARBA00009764"/>
    </source>
</evidence>
<sequence>MASISSLGIGSGLDLNGLLDQLEASERQQLTPITQKQQSYQAKISAYGKLESALTAFQDASEKLADAKQFQAVKNQVSGDALTVVQGDDALTGNYDIEVTQRARAYSIATQGVADPEERLGAGSLSITLANGDTLDLEISDKKSSLESIRNAINEAGGGVQASLMNDGSGTPYRLVLSSSDTGTEAAIAEVTFSGGPGAALSLDPATEVSARNAELTVNGIAVSSQSNRVEDAIQGLTLNLVETGSATIDVTRDSTGIKKAVKGFVDSYNKLQETIDGLTRYDQKTGSRGELLGDTTLRGIDAQLRGLIGAALPEGEMRTLSDLGITLTVDGTLEIDDEELDDALENHLSAVSAFFAGGPEGAGNEGLAAGLKAALAGIVDDGGTLEDATEGLESSIENLQAHYSRTEERINSTLDRYRKQFQQLDSIIAQMNSTSSYLTQQFDALNAQLGQ</sequence>
<dbReference type="InterPro" id="IPR010809">
    <property type="entry name" value="FliD_C"/>
</dbReference>
<dbReference type="InterPro" id="IPR040026">
    <property type="entry name" value="FliD"/>
</dbReference>
<keyword evidence="8" id="KW-0282">Flagellum</keyword>
<dbReference type="PANTHER" id="PTHR30288:SF0">
    <property type="entry name" value="FLAGELLAR HOOK-ASSOCIATED PROTEIN 2"/>
    <property type="match status" value="1"/>
</dbReference>
<dbReference type="InterPro" id="IPR010810">
    <property type="entry name" value="Flagellin_hook_IN_motif"/>
</dbReference>
<comment type="similarity">
    <text evidence="1 5">Belongs to the FliD family.</text>
</comment>
<keyword evidence="8" id="KW-0969">Cilium</keyword>
<comment type="caution">
    <text evidence="8">The sequence shown here is derived from an EMBL/GenBank/DDBJ whole genome shotgun (WGS) entry which is preliminary data.</text>
</comment>
<dbReference type="RefSeq" id="WP_228234715.1">
    <property type="nucleotide sequence ID" value="NZ_JAJGNA010000027.1"/>
</dbReference>
<dbReference type="Proteomes" id="UP001108027">
    <property type="component" value="Unassembled WGS sequence"/>
</dbReference>
<accession>A0A9Q3UN72</accession>
<dbReference type="Pfam" id="PF02465">
    <property type="entry name" value="FliD_N"/>
    <property type="match status" value="1"/>
</dbReference>
<gene>
    <name evidence="8" type="primary">fliD</name>
    <name evidence="8" type="ORF">LL252_15845</name>
</gene>
<dbReference type="Pfam" id="PF07196">
    <property type="entry name" value="Flagellin_IN"/>
    <property type="match status" value="1"/>
</dbReference>
<evidence type="ECO:0000256" key="3">
    <source>
        <dbReference type="ARBA" id="ARBA00023054"/>
    </source>
</evidence>
<comment type="subunit">
    <text evidence="2 5">Homopentamer.</text>
</comment>
<dbReference type="GO" id="GO:0071973">
    <property type="term" value="P:bacterial-type flagellum-dependent cell motility"/>
    <property type="evidence" value="ECO:0007669"/>
    <property type="project" value="TreeGrafter"/>
</dbReference>
<dbReference type="Pfam" id="PF07195">
    <property type="entry name" value="FliD_C"/>
    <property type="match status" value="1"/>
</dbReference>
<evidence type="ECO:0000256" key="5">
    <source>
        <dbReference type="RuleBase" id="RU362066"/>
    </source>
</evidence>
<comment type="subcellular location">
    <subcellularLocation>
        <location evidence="5">Secreted</location>
    </subcellularLocation>
    <subcellularLocation>
        <location evidence="5">Bacterial flagellum</location>
    </subcellularLocation>
</comment>
<keyword evidence="4 5" id="KW-0975">Bacterial flagellum</keyword>
<dbReference type="GO" id="GO:0009424">
    <property type="term" value="C:bacterial-type flagellum hook"/>
    <property type="evidence" value="ECO:0007669"/>
    <property type="project" value="UniProtKB-UniRule"/>
</dbReference>
<dbReference type="AlphaFoldDB" id="A0A9Q3UN72"/>
<feature type="domain" description="Flagellar hook-associated protein 2 N-terminal" evidence="6">
    <location>
        <begin position="11"/>
        <end position="105"/>
    </location>
</feature>
<feature type="domain" description="Flagellar hook-associated protein 2 C-terminal" evidence="7">
    <location>
        <begin position="211"/>
        <end position="434"/>
    </location>
</feature>
<evidence type="ECO:0000259" key="6">
    <source>
        <dbReference type="Pfam" id="PF02465"/>
    </source>
</evidence>
<dbReference type="GO" id="GO:0005576">
    <property type="term" value="C:extracellular region"/>
    <property type="evidence" value="ECO:0007669"/>
    <property type="project" value="UniProtKB-SubCell"/>
</dbReference>
<feature type="coiled-coil region" evidence="5">
    <location>
        <begin position="390"/>
        <end position="417"/>
    </location>
</feature>
<reference evidence="8" key="1">
    <citation type="submission" date="2021-10" db="EMBL/GenBank/DDBJ databases">
        <title>The diversity and Nitrogen Metabolism of Culturable Nitrate-Utilizing Bacteria Within the Oxygen Minimum Zone of the Changjiang (Yangtze River)Estuary.</title>
        <authorList>
            <person name="Zhang D."/>
            <person name="Zheng J."/>
            <person name="Liu S."/>
            <person name="He W."/>
        </authorList>
    </citation>
    <scope>NUCLEOTIDE SEQUENCE</scope>
    <source>
        <strain evidence="8">FXH-223</strain>
    </source>
</reference>
<proteinExistence type="inferred from homology"/>
<dbReference type="EMBL" id="JAJGNA010000027">
    <property type="protein sequence ID" value="MCC4310047.1"/>
    <property type="molecule type" value="Genomic_DNA"/>
</dbReference>
<keyword evidence="5" id="KW-0964">Secreted</keyword>
<evidence type="ECO:0000256" key="4">
    <source>
        <dbReference type="ARBA" id="ARBA00023143"/>
    </source>
</evidence>
<dbReference type="GO" id="GO:0009421">
    <property type="term" value="C:bacterial-type flagellum filament cap"/>
    <property type="evidence" value="ECO:0007669"/>
    <property type="project" value="InterPro"/>
</dbReference>
<dbReference type="InterPro" id="IPR003481">
    <property type="entry name" value="FliD_N"/>
</dbReference>
<name>A0A9Q3UN72_9GAMM</name>
<dbReference type="GO" id="GO:0007155">
    <property type="term" value="P:cell adhesion"/>
    <property type="evidence" value="ECO:0007669"/>
    <property type="project" value="InterPro"/>
</dbReference>
<keyword evidence="3 5" id="KW-0175">Coiled coil</keyword>
<dbReference type="NCBIfam" id="NF005955">
    <property type="entry name" value="PRK08032.1"/>
    <property type="match status" value="1"/>
</dbReference>
<keyword evidence="8" id="KW-0966">Cell projection</keyword>